<proteinExistence type="predicted"/>
<dbReference type="EMBL" id="BARV01031078">
    <property type="protein sequence ID" value="GAI33907.1"/>
    <property type="molecule type" value="Genomic_DNA"/>
</dbReference>
<protein>
    <submittedName>
        <fullName evidence="2">Uncharacterized protein</fullName>
    </submittedName>
</protein>
<evidence type="ECO:0000256" key="1">
    <source>
        <dbReference type="SAM" id="MobiDB-lite"/>
    </source>
</evidence>
<sequence>MGAGPSEAVGPEEAQEKVKETQEKVVVGSPRFELILKMSEFYIIPLARSSKNEKLLLQALDYEGAGSVEFVLVEPAFGELAPLAALA</sequence>
<name>X1MQG8_9ZZZZ</name>
<evidence type="ECO:0000313" key="2">
    <source>
        <dbReference type="EMBL" id="GAI33907.1"/>
    </source>
</evidence>
<gene>
    <name evidence="2" type="ORF">S06H3_49238</name>
</gene>
<accession>X1MQG8</accession>
<feature type="region of interest" description="Disordered" evidence="1">
    <location>
        <begin position="1"/>
        <end position="21"/>
    </location>
</feature>
<reference evidence="2" key="1">
    <citation type="journal article" date="2014" name="Front. Microbiol.">
        <title>High frequency of phylogenetically diverse reductive dehalogenase-homologous genes in deep subseafloor sedimentary metagenomes.</title>
        <authorList>
            <person name="Kawai M."/>
            <person name="Futagami T."/>
            <person name="Toyoda A."/>
            <person name="Takaki Y."/>
            <person name="Nishi S."/>
            <person name="Hori S."/>
            <person name="Arai W."/>
            <person name="Tsubouchi T."/>
            <person name="Morono Y."/>
            <person name="Uchiyama I."/>
            <person name="Ito T."/>
            <person name="Fujiyama A."/>
            <person name="Inagaki F."/>
            <person name="Takami H."/>
        </authorList>
    </citation>
    <scope>NUCLEOTIDE SEQUENCE</scope>
    <source>
        <strain evidence="2">Expedition CK06-06</strain>
    </source>
</reference>
<organism evidence="2">
    <name type="scientific">marine sediment metagenome</name>
    <dbReference type="NCBI Taxonomy" id="412755"/>
    <lineage>
        <taxon>unclassified sequences</taxon>
        <taxon>metagenomes</taxon>
        <taxon>ecological metagenomes</taxon>
    </lineage>
</organism>
<dbReference type="AlphaFoldDB" id="X1MQG8"/>
<comment type="caution">
    <text evidence="2">The sequence shown here is derived from an EMBL/GenBank/DDBJ whole genome shotgun (WGS) entry which is preliminary data.</text>
</comment>